<dbReference type="PANTHER" id="PTHR45628:SF22">
    <property type="entry name" value="VOLTAGE-DEPENDENT T-TYPE CALCIUM CHANNEL SUBUNIT ALPHA"/>
    <property type="match status" value="1"/>
</dbReference>
<evidence type="ECO:0000256" key="5">
    <source>
        <dbReference type="ARBA" id="ARBA00022692"/>
    </source>
</evidence>
<feature type="signal peptide" evidence="16">
    <location>
        <begin position="1"/>
        <end position="21"/>
    </location>
</feature>
<evidence type="ECO:0000256" key="1">
    <source>
        <dbReference type="ARBA" id="ARBA00004141"/>
    </source>
</evidence>
<feature type="transmembrane region" description="Helical" evidence="15">
    <location>
        <begin position="582"/>
        <end position="599"/>
    </location>
</feature>
<accession>A0ABM0LUE4</accession>
<evidence type="ECO:0000256" key="14">
    <source>
        <dbReference type="SAM" id="MobiDB-lite"/>
    </source>
</evidence>
<reference evidence="19" key="1">
    <citation type="submission" date="2025-08" db="UniProtKB">
        <authorList>
            <consortium name="RefSeq"/>
        </authorList>
    </citation>
    <scope>IDENTIFICATION</scope>
    <source>
        <tissue evidence="19">Testes</tissue>
    </source>
</reference>
<dbReference type="Gene3D" id="1.10.287.70">
    <property type="match status" value="2"/>
</dbReference>
<evidence type="ECO:0000256" key="16">
    <source>
        <dbReference type="SAM" id="SignalP"/>
    </source>
</evidence>
<keyword evidence="5 15" id="KW-0812">Transmembrane</keyword>
<feature type="region of interest" description="Disordered" evidence="14">
    <location>
        <begin position="151"/>
        <end position="170"/>
    </location>
</feature>
<keyword evidence="11 15" id="KW-0472">Membrane</keyword>
<keyword evidence="8" id="KW-0851">Voltage-gated channel</keyword>
<keyword evidence="4" id="KW-0107">Calcium channel</keyword>
<dbReference type="RefSeq" id="XP_006811385.1">
    <property type="nucleotide sequence ID" value="XM_006811322.1"/>
</dbReference>
<feature type="transmembrane region" description="Helical" evidence="15">
    <location>
        <begin position="682"/>
        <end position="697"/>
    </location>
</feature>
<feature type="transmembrane region" description="Helical" evidence="15">
    <location>
        <begin position="552"/>
        <end position="570"/>
    </location>
</feature>
<keyword evidence="9 15" id="KW-1133">Transmembrane helix</keyword>
<dbReference type="InterPro" id="IPR005445">
    <property type="entry name" value="VDCC_T_a1"/>
</dbReference>
<keyword evidence="3" id="KW-0109">Calcium transport</keyword>
<feature type="transmembrane region" description="Helical" evidence="15">
    <location>
        <begin position="114"/>
        <end position="136"/>
    </location>
</feature>
<evidence type="ECO:0000256" key="12">
    <source>
        <dbReference type="ARBA" id="ARBA00023180"/>
    </source>
</evidence>
<dbReference type="SUPFAM" id="SSF81324">
    <property type="entry name" value="Voltage-gated potassium channels"/>
    <property type="match status" value="1"/>
</dbReference>
<evidence type="ECO:0000256" key="15">
    <source>
        <dbReference type="SAM" id="Phobius"/>
    </source>
</evidence>
<evidence type="ECO:0000256" key="6">
    <source>
        <dbReference type="ARBA" id="ARBA00022737"/>
    </source>
</evidence>
<name>A0ABM0LUE4_SACKO</name>
<evidence type="ECO:0000313" key="18">
    <source>
        <dbReference type="Proteomes" id="UP000694865"/>
    </source>
</evidence>
<feature type="domain" description="Ion transport" evidence="17">
    <location>
        <begin position="523"/>
        <end position="746"/>
    </location>
</feature>
<protein>
    <submittedName>
        <fullName evidence="19">Voltage-dependent T-type calcium channel subunit alpha-1H-like</fullName>
    </submittedName>
</protein>
<feature type="compositionally biased region" description="Acidic residues" evidence="14">
    <location>
        <begin position="756"/>
        <end position="767"/>
    </location>
</feature>
<dbReference type="Proteomes" id="UP000694865">
    <property type="component" value="Unplaced"/>
</dbReference>
<feature type="transmembrane region" description="Helical" evidence="15">
    <location>
        <begin position="520"/>
        <end position="540"/>
    </location>
</feature>
<feature type="compositionally biased region" description="Low complexity" evidence="14">
    <location>
        <begin position="160"/>
        <end position="169"/>
    </location>
</feature>
<keyword evidence="6" id="KW-0677">Repeat</keyword>
<feature type="compositionally biased region" description="Basic residues" evidence="14">
    <location>
        <begin position="215"/>
        <end position="239"/>
    </location>
</feature>
<dbReference type="InterPro" id="IPR005821">
    <property type="entry name" value="Ion_trans_dom"/>
</dbReference>
<comment type="subcellular location">
    <subcellularLocation>
        <location evidence="1">Membrane</location>
        <topology evidence="1">Multi-pass membrane protein</topology>
    </subcellularLocation>
</comment>
<keyword evidence="16" id="KW-0732">Signal</keyword>
<keyword evidence="13" id="KW-0407">Ion channel</keyword>
<evidence type="ECO:0000256" key="8">
    <source>
        <dbReference type="ARBA" id="ARBA00022882"/>
    </source>
</evidence>
<evidence type="ECO:0000256" key="9">
    <source>
        <dbReference type="ARBA" id="ARBA00022989"/>
    </source>
</evidence>
<keyword evidence="12" id="KW-0325">Glycoprotein</keyword>
<proteinExistence type="predicted"/>
<keyword evidence="10" id="KW-0406">Ion transport</keyword>
<evidence type="ECO:0000256" key="7">
    <source>
        <dbReference type="ARBA" id="ARBA00022837"/>
    </source>
</evidence>
<dbReference type="PRINTS" id="PR01629">
    <property type="entry name" value="TVDCCALPHA1"/>
</dbReference>
<keyword evidence="18" id="KW-1185">Reference proteome</keyword>
<keyword evidence="2" id="KW-0813">Transport</keyword>
<evidence type="ECO:0000256" key="4">
    <source>
        <dbReference type="ARBA" id="ARBA00022673"/>
    </source>
</evidence>
<evidence type="ECO:0000256" key="2">
    <source>
        <dbReference type="ARBA" id="ARBA00022448"/>
    </source>
</evidence>
<keyword evidence="7" id="KW-0106">Calcium</keyword>
<dbReference type="Gene3D" id="1.20.120.350">
    <property type="entry name" value="Voltage-gated potassium channels. Chain C"/>
    <property type="match status" value="1"/>
</dbReference>
<feature type="transmembrane region" description="Helical" evidence="15">
    <location>
        <begin position="717"/>
        <end position="740"/>
    </location>
</feature>
<gene>
    <name evidence="19" type="primary">LOC102803203</name>
</gene>
<evidence type="ECO:0000259" key="17">
    <source>
        <dbReference type="Pfam" id="PF00520"/>
    </source>
</evidence>
<evidence type="ECO:0000256" key="3">
    <source>
        <dbReference type="ARBA" id="ARBA00022568"/>
    </source>
</evidence>
<sequence>MWLVNRVLPLSYCVLLFLVSAKYDRYVPDFYKPSPEMEYICTMPNDAGMLHCTSDLPNYRIGSTICNESAEAGLNYTDPGYNVSSCINWNKYYTTCDYSAYNPFMGAINFDNILYAWVAIFQIGAFFMINLCLVVIATQFSETKQRESKLMKEQRRKLQSSTSTLTSSSEPGGCYDEILKYIAHLVRRGRRHFSRFIKRIRGRRQRKVTPAISLSKKRRRSKSVHLHHHHHHHHHHHYHYGNVSPRAPRASPEVSDIGSSPTRPNRLMLPSMNNSLNPSHESLHSIAYCTESVSKIDSAIVNSPLCASPHAIVTTTATISIHRASSINYPSTNSKDTNASLARAKQKVENTLNNLADLSPNKLTDKLSGSCNGRNTVLNRYEKLPPIDKAKTNNLDQEKDLTNQANTTLGARLSAISPLSRTPSPCLSHYSHSPCQSFHEPSCHVHSSTKLTPCPAHVPHCHDCAEDYDDDWTDSDSDSEIDTDSDYSWGKDDVDLPEQPVGCRSRFSTFLRKIVDSKHFMRGILVAILVNTLSMGIEYHNQPIELTLVLEISNLVFTSLFALEMVLKILAYGPVMYIRNGFNVFDGIIVVLSIIEIAQDGTGGLSVLRTFRLLRILKLVRFMPALRRQLVVMLKTMDNVATFFCLLILFIFIFSILGMHLFGCKFCEYLHDGTRICDRKNFDSLLWAIVTVFQILTQEDWNVVLYNGMSKNSPWAALYFIALMTFGNYVLFNLLVAILVEGFSAEDDPKKKDSQSEIDDDSSSDEDILPKNNNKKQKVSVDKRSQSDEGVFVCLKCYESN</sequence>
<evidence type="ECO:0000256" key="10">
    <source>
        <dbReference type="ARBA" id="ARBA00023065"/>
    </source>
</evidence>
<dbReference type="InterPro" id="IPR027359">
    <property type="entry name" value="Volt_channel_dom_sf"/>
</dbReference>
<evidence type="ECO:0000256" key="11">
    <source>
        <dbReference type="ARBA" id="ARBA00023136"/>
    </source>
</evidence>
<dbReference type="GeneID" id="102803203"/>
<feature type="transmembrane region" description="Helical" evidence="15">
    <location>
        <begin position="640"/>
        <end position="662"/>
    </location>
</feature>
<dbReference type="InterPro" id="IPR050599">
    <property type="entry name" value="VDCC_alpha-1_subunit"/>
</dbReference>
<dbReference type="Pfam" id="PF00520">
    <property type="entry name" value="Ion_trans"/>
    <property type="match status" value="1"/>
</dbReference>
<evidence type="ECO:0000313" key="19">
    <source>
        <dbReference type="RefSeq" id="XP_006811385.1"/>
    </source>
</evidence>
<feature type="chain" id="PRO_5046767406" evidence="16">
    <location>
        <begin position="22"/>
        <end position="801"/>
    </location>
</feature>
<feature type="region of interest" description="Disordered" evidence="14">
    <location>
        <begin position="747"/>
        <end position="787"/>
    </location>
</feature>
<dbReference type="PANTHER" id="PTHR45628">
    <property type="entry name" value="VOLTAGE-DEPENDENT CALCIUM CHANNEL TYPE A SUBUNIT ALPHA-1"/>
    <property type="match status" value="1"/>
</dbReference>
<evidence type="ECO:0000256" key="13">
    <source>
        <dbReference type="ARBA" id="ARBA00023303"/>
    </source>
</evidence>
<feature type="region of interest" description="Disordered" evidence="14">
    <location>
        <begin position="202"/>
        <end position="273"/>
    </location>
</feature>
<organism evidence="18 19">
    <name type="scientific">Saccoglossus kowalevskii</name>
    <name type="common">Acorn worm</name>
    <dbReference type="NCBI Taxonomy" id="10224"/>
    <lineage>
        <taxon>Eukaryota</taxon>
        <taxon>Metazoa</taxon>
        <taxon>Hemichordata</taxon>
        <taxon>Enteropneusta</taxon>
        <taxon>Harrimaniidae</taxon>
        <taxon>Saccoglossus</taxon>
    </lineage>
</organism>